<dbReference type="Proteomes" id="UP001497516">
    <property type="component" value="Chromosome 5"/>
</dbReference>
<proteinExistence type="predicted"/>
<sequence length="711" mass="79389">MAPRRRNQEGDVPPRFVEEQVANIEGGQGVGAEDIGGSENLLSTAGPTEHLSIHHFMEENRRMFASLNNEFAGSKGEFANFKGEVNQRFDALTARHDSLESRVDRRLGQLFEVVTKNRHDFDVFVDKNLRYMNEIRELLGRPVMQPRDLPLNGENNLNSETGFPNNGARNSPPRQGVPPIPMVNSPTPRVNIGETSTAANTRVEPPSFHGGGPQNTPEARPYVAPMSGGVGGGTINNDHVPPRGYPQNVPSPPNGLGMDPRGFIPQGGQLGRQDVNAIRDQVAQMLTDQFGLGIRPAMPPVYRKPYPDWVDRYYPFPRGFRVPDFITFSGTGDQSTVEHVGRFTVQCGDVSDFLKLRLFGNSLTGPAFAWYVNLPSNSVQTWQQMEQMFHAQFYRPEQEVTMANLARMRQQLGETVEHFLTNFKNARNRCFVNLTERELVKLAQGDLNFELRKKFQDREFSDLFQLMSYAIRYESLLHEEEHKRSGSHGKYFPNFENYGVNNVGSDVDEVEVDLAKNVQGKPYVCASLAKADGEPQAGKPNRAPIQPRKYSFDVSKSDTIFDQLYRDGQIKLTVGQTIPPAEKLKGKRYCKWHNNVSHSTNMCVVFRNVVQDAIEKGQFKVPEPRKEAMTIDTDPFPNGVGVNMVNIVGGNIVEALLYHKDLGSQKIRRMEGGPCNVAVSSTKVLGKACLNSLSEIVRPSMLALGGPPKSE</sequence>
<dbReference type="PANTHER" id="PTHR33223:SF6">
    <property type="entry name" value="CCHC-TYPE DOMAIN-CONTAINING PROTEIN"/>
    <property type="match status" value="1"/>
</dbReference>
<dbReference type="EMBL" id="OZ034818">
    <property type="protein sequence ID" value="CAL1389698.1"/>
    <property type="molecule type" value="Genomic_DNA"/>
</dbReference>
<evidence type="ECO:0000313" key="3">
    <source>
        <dbReference type="EMBL" id="CAL1389698.1"/>
    </source>
</evidence>
<protein>
    <recommendedName>
        <fullName evidence="2">Retrotransposon gag domain-containing protein</fullName>
    </recommendedName>
</protein>
<dbReference type="Pfam" id="PF03732">
    <property type="entry name" value="Retrotrans_gag"/>
    <property type="match status" value="1"/>
</dbReference>
<organism evidence="3 4">
    <name type="scientific">Linum trigynum</name>
    <dbReference type="NCBI Taxonomy" id="586398"/>
    <lineage>
        <taxon>Eukaryota</taxon>
        <taxon>Viridiplantae</taxon>
        <taxon>Streptophyta</taxon>
        <taxon>Embryophyta</taxon>
        <taxon>Tracheophyta</taxon>
        <taxon>Spermatophyta</taxon>
        <taxon>Magnoliopsida</taxon>
        <taxon>eudicotyledons</taxon>
        <taxon>Gunneridae</taxon>
        <taxon>Pentapetalae</taxon>
        <taxon>rosids</taxon>
        <taxon>fabids</taxon>
        <taxon>Malpighiales</taxon>
        <taxon>Linaceae</taxon>
        <taxon>Linum</taxon>
    </lineage>
</organism>
<dbReference type="InterPro" id="IPR005162">
    <property type="entry name" value="Retrotrans_gag_dom"/>
</dbReference>
<feature type="region of interest" description="Disordered" evidence="1">
    <location>
        <begin position="199"/>
        <end position="219"/>
    </location>
</feature>
<accession>A0AAV2EVD4</accession>
<feature type="region of interest" description="Disordered" evidence="1">
    <location>
        <begin position="153"/>
        <end position="185"/>
    </location>
</feature>
<dbReference type="AlphaFoldDB" id="A0AAV2EVD4"/>
<dbReference type="PANTHER" id="PTHR33223">
    <property type="entry name" value="CCHC-TYPE DOMAIN-CONTAINING PROTEIN"/>
    <property type="match status" value="1"/>
</dbReference>
<reference evidence="3 4" key="1">
    <citation type="submission" date="2024-04" db="EMBL/GenBank/DDBJ databases">
        <authorList>
            <person name="Fracassetti M."/>
        </authorList>
    </citation>
    <scope>NUCLEOTIDE SEQUENCE [LARGE SCALE GENOMIC DNA]</scope>
</reference>
<gene>
    <name evidence="3" type="ORF">LTRI10_LOCUS30536</name>
</gene>
<evidence type="ECO:0000313" key="4">
    <source>
        <dbReference type="Proteomes" id="UP001497516"/>
    </source>
</evidence>
<evidence type="ECO:0000259" key="2">
    <source>
        <dbReference type="Pfam" id="PF03732"/>
    </source>
</evidence>
<evidence type="ECO:0000256" key="1">
    <source>
        <dbReference type="SAM" id="MobiDB-lite"/>
    </source>
</evidence>
<name>A0AAV2EVD4_9ROSI</name>
<keyword evidence="4" id="KW-1185">Reference proteome</keyword>
<feature type="compositionally biased region" description="Polar residues" evidence="1">
    <location>
        <begin position="153"/>
        <end position="173"/>
    </location>
</feature>
<feature type="domain" description="Retrotransposon gag" evidence="2">
    <location>
        <begin position="358"/>
        <end position="440"/>
    </location>
</feature>